<reference evidence="2" key="1">
    <citation type="submission" date="2023-07" db="EMBL/GenBank/DDBJ databases">
        <authorList>
            <consortium name="CYATHOMIX"/>
        </authorList>
    </citation>
    <scope>NUCLEOTIDE SEQUENCE</scope>
    <source>
        <strain evidence="2">N/A</strain>
    </source>
</reference>
<keyword evidence="1" id="KW-1133">Transmembrane helix</keyword>
<comment type="caution">
    <text evidence="2">The sequence shown here is derived from an EMBL/GenBank/DDBJ whole genome shotgun (WGS) entry which is preliminary data.</text>
</comment>
<accession>A0AA36HGQ7</accession>
<keyword evidence="3" id="KW-1185">Reference proteome</keyword>
<protein>
    <submittedName>
        <fullName evidence="2">Uncharacterized protein</fullName>
    </submittedName>
</protein>
<evidence type="ECO:0000313" key="2">
    <source>
        <dbReference type="EMBL" id="CAJ0610456.1"/>
    </source>
</evidence>
<dbReference type="EMBL" id="CATQJL010000326">
    <property type="protein sequence ID" value="CAJ0610456.1"/>
    <property type="molecule type" value="Genomic_DNA"/>
</dbReference>
<organism evidence="2 3">
    <name type="scientific">Cylicocyclus nassatus</name>
    <name type="common">Nematode worm</name>
    <dbReference type="NCBI Taxonomy" id="53992"/>
    <lineage>
        <taxon>Eukaryota</taxon>
        <taxon>Metazoa</taxon>
        <taxon>Ecdysozoa</taxon>
        <taxon>Nematoda</taxon>
        <taxon>Chromadorea</taxon>
        <taxon>Rhabditida</taxon>
        <taxon>Rhabditina</taxon>
        <taxon>Rhabditomorpha</taxon>
        <taxon>Strongyloidea</taxon>
        <taxon>Strongylidae</taxon>
        <taxon>Cylicocyclus</taxon>
    </lineage>
</organism>
<evidence type="ECO:0000313" key="3">
    <source>
        <dbReference type="Proteomes" id="UP001176961"/>
    </source>
</evidence>
<gene>
    <name evidence="2" type="ORF">CYNAS_LOCUS22439</name>
</gene>
<evidence type="ECO:0000256" key="1">
    <source>
        <dbReference type="SAM" id="Phobius"/>
    </source>
</evidence>
<name>A0AA36HGQ7_CYLNA</name>
<dbReference type="AlphaFoldDB" id="A0AA36HGQ7"/>
<keyword evidence="1" id="KW-0472">Membrane</keyword>
<proteinExistence type="predicted"/>
<keyword evidence="1" id="KW-0812">Transmembrane</keyword>
<feature type="transmembrane region" description="Helical" evidence="1">
    <location>
        <begin position="209"/>
        <end position="227"/>
    </location>
</feature>
<sequence length="262" mass="29822">MFNADRLRDAVVPEGQSPNTAGPVSQQVDDILVTLRIGLMISKLIIILIFDKLTDTAVVFRRICSYCRDKEVYQYGHNYVGFYQKQNNGPLEDYPCVNDPGKVMKCSTSCMQTQIIQKTGQTFTYRDCGTYLLQEFGNEKFNLSYTQYAMILTDVDDEGNRWIFKFCNKEKCLHPSDYNVSDEEVKKGEEAVEISATEVACPKQESSNYTVLIFAGALVVFGIMLLMKIYHRWKAICDNSTSSPISARLNVTSDELLIEQRQ</sequence>
<dbReference type="Proteomes" id="UP001176961">
    <property type="component" value="Unassembled WGS sequence"/>
</dbReference>